<accession>A0ABZ0IVF8</accession>
<evidence type="ECO:0000313" key="2">
    <source>
        <dbReference type="EMBL" id="WOK09028.1"/>
    </source>
</evidence>
<dbReference type="Gene3D" id="2.60.120.10">
    <property type="entry name" value="Jelly Rolls"/>
    <property type="match status" value="1"/>
</dbReference>
<sequence length="187" mass="21576">MIDFLSFCNRLSPLDKEASDDLLEKLKSRTIEKNDFILKRGEVCRHLCFVDEGLTKTFFTSEDKEFVMRFFAEYSMLTVLDSFVSEMPSNYGMLALEKTRITCISKPDLEQLCAKHHCVETFFRRLVSMAAANMMKRVSEMLEDNATARYNHFVANEGQLLQRISLGDLSNYLGVTQVTLSRIRAKK</sequence>
<proteinExistence type="predicted"/>
<evidence type="ECO:0000313" key="3">
    <source>
        <dbReference type="Proteomes" id="UP001302349"/>
    </source>
</evidence>
<dbReference type="Pfam" id="PF00027">
    <property type="entry name" value="cNMP_binding"/>
    <property type="match status" value="1"/>
</dbReference>
<dbReference type="InterPro" id="IPR018490">
    <property type="entry name" value="cNMP-bd_dom_sf"/>
</dbReference>
<protein>
    <submittedName>
        <fullName evidence="2">Crp/Fnr family transcriptional regulator</fullName>
    </submittedName>
</protein>
<organism evidence="2 3">
    <name type="scientific">Imperialibacter roseus</name>
    <dbReference type="NCBI Taxonomy" id="1324217"/>
    <lineage>
        <taxon>Bacteria</taxon>
        <taxon>Pseudomonadati</taxon>
        <taxon>Bacteroidota</taxon>
        <taxon>Cytophagia</taxon>
        <taxon>Cytophagales</taxon>
        <taxon>Flammeovirgaceae</taxon>
        <taxon>Imperialibacter</taxon>
    </lineage>
</organism>
<dbReference type="InterPro" id="IPR014710">
    <property type="entry name" value="RmlC-like_jellyroll"/>
</dbReference>
<keyword evidence="3" id="KW-1185">Reference proteome</keyword>
<gene>
    <name evidence="2" type="ORF">RT717_10315</name>
</gene>
<reference evidence="2 3" key="1">
    <citation type="journal article" date="2023" name="Microbiol. Resour. Announc.">
        <title>Complete Genome Sequence of Imperialibacter roseus strain P4T.</title>
        <authorList>
            <person name="Tizabi D.R."/>
            <person name="Bachvaroff T."/>
            <person name="Hill R.T."/>
        </authorList>
    </citation>
    <scope>NUCLEOTIDE SEQUENCE [LARGE SCALE GENOMIC DNA]</scope>
    <source>
        <strain evidence="2 3">P4T</strain>
    </source>
</reference>
<dbReference type="PROSITE" id="PS50042">
    <property type="entry name" value="CNMP_BINDING_3"/>
    <property type="match status" value="1"/>
</dbReference>
<dbReference type="EMBL" id="CP136051">
    <property type="protein sequence ID" value="WOK09028.1"/>
    <property type="molecule type" value="Genomic_DNA"/>
</dbReference>
<dbReference type="InterPro" id="IPR000595">
    <property type="entry name" value="cNMP-bd_dom"/>
</dbReference>
<dbReference type="RefSeq" id="WP_317491655.1">
    <property type="nucleotide sequence ID" value="NZ_CP136051.1"/>
</dbReference>
<evidence type="ECO:0000259" key="1">
    <source>
        <dbReference type="PROSITE" id="PS50042"/>
    </source>
</evidence>
<dbReference type="SUPFAM" id="SSF51206">
    <property type="entry name" value="cAMP-binding domain-like"/>
    <property type="match status" value="1"/>
</dbReference>
<name>A0ABZ0IVF8_9BACT</name>
<feature type="domain" description="Cyclic nucleotide-binding" evidence="1">
    <location>
        <begin position="10"/>
        <end position="112"/>
    </location>
</feature>
<dbReference type="Proteomes" id="UP001302349">
    <property type="component" value="Chromosome"/>
</dbReference>